<evidence type="ECO:0000313" key="1">
    <source>
        <dbReference type="EMBL" id="KMQ89421.1"/>
    </source>
</evidence>
<sequence length="171" mass="19443">MDDLLTGVKDLEEAKELKSDLKRIPKEYGFELRKWASNERQILEDQSGNHEPKHFQDLKDSKTLGLLWDPESDTLQFSIQINFTQKITKRTILSAVAQIFHSLGLIGSITTKLKELENIIVTRQACKGDINSIQIHKFSDALEKAFGACLYMRTTNKQGNHMDLLDVGTPL</sequence>
<gene>
    <name evidence="1" type="ORF">RF55_10956</name>
</gene>
<dbReference type="Pfam" id="PF05380">
    <property type="entry name" value="Peptidase_A17"/>
    <property type="match status" value="1"/>
</dbReference>
<organism evidence="1 2">
    <name type="scientific">Lasius niger</name>
    <name type="common">Black garden ant</name>
    <dbReference type="NCBI Taxonomy" id="67767"/>
    <lineage>
        <taxon>Eukaryota</taxon>
        <taxon>Metazoa</taxon>
        <taxon>Ecdysozoa</taxon>
        <taxon>Arthropoda</taxon>
        <taxon>Hexapoda</taxon>
        <taxon>Insecta</taxon>
        <taxon>Pterygota</taxon>
        <taxon>Neoptera</taxon>
        <taxon>Endopterygota</taxon>
        <taxon>Hymenoptera</taxon>
        <taxon>Apocrita</taxon>
        <taxon>Aculeata</taxon>
        <taxon>Formicoidea</taxon>
        <taxon>Formicidae</taxon>
        <taxon>Formicinae</taxon>
        <taxon>Lasius</taxon>
        <taxon>Lasius</taxon>
    </lineage>
</organism>
<dbReference type="OrthoDB" id="8052806at2759"/>
<accession>A0A0J7KGT6</accession>
<dbReference type="Proteomes" id="UP000036403">
    <property type="component" value="Unassembled WGS sequence"/>
</dbReference>
<dbReference type="PANTHER" id="PTHR47331">
    <property type="entry name" value="PHD-TYPE DOMAIN-CONTAINING PROTEIN"/>
    <property type="match status" value="1"/>
</dbReference>
<reference evidence="1 2" key="1">
    <citation type="submission" date="2015-04" db="EMBL/GenBank/DDBJ databases">
        <title>Lasius niger genome sequencing.</title>
        <authorList>
            <person name="Konorov E.A."/>
            <person name="Nikitin M.A."/>
            <person name="Kirill M.V."/>
            <person name="Chang P."/>
        </authorList>
    </citation>
    <scope>NUCLEOTIDE SEQUENCE [LARGE SCALE GENOMIC DNA]</scope>
    <source>
        <tissue evidence="1">Whole</tissue>
    </source>
</reference>
<comment type="caution">
    <text evidence="1">The sequence shown here is derived from an EMBL/GenBank/DDBJ whole genome shotgun (WGS) entry which is preliminary data.</text>
</comment>
<dbReference type="InterPro" id="IPR008042">
    <property type="entry name" value="Retrotrans_Pao"/>
</dbReference>
<protein>
    <submittedName>
        <fullName evidence="1">Uncharacterized protein</fullName>
    </submittedName>
</protein>
<dbReference type="EMBL" id="LBMM01007793">
    <property type="protein sequence ID" value="KMQ89421.1"/>
    <property type="molecule type" value="Genomic_DNA"/>
</dbReference>
<proteinExistence type="predicted"/>
<dbReference type="AlphaFoldDB" id="A0A0J7KGT6"/>
<name>A0A0J7KGT6_LASNI</name>
<dbReference type="STRING" id="67767.A0A0J7KGT6"/>
<dbReference type="PaxDb" id="67767-A0A0J7KGT6"/>
<keyword evidence="2" id="KW-1185">Reference proteome</keyword>
<evidence type="ECO:0000313" key="2">
    <source>
        <dbReference type="Proteomes" id="UP000036403"/>
    </source>
</evidence>